<protein>
    <submittedName>
        <fullName evidence="1">Asp-tRNA(Asn)/Glu-tRNA(Gln) amidotransferase GatCAB subunit C</fullName>
    </submittedName>
</protein>
<reference evidence="2" key="1">
    <citation type="submission" date="2017-09" db="EMBL/GenBank/DDBJ databases">
        <title>Depth-based differentiation of microbial function through sediment-hosted aquifers and enrichment of novel symbionts in the deep terrestrial subsurface.</title>
        <authorList>
            <person name="Probst A.J."/>
            <person name="Ladd B."/>
            <person name="Jarett J.K."/>
            <person name="Geller-Mcgrath D.E."/>
            <person name="Sieber C.M.K."/>
            <person name="Emerson J.B."/>
            <person name="Anantharaman K."/>
            <person name="Thomas B.C."/>
            <person name="Malmstrom R."/>
            <person name="Stieglmeier M."/>
            <person name="Klingl A."/>
            <person name="Woyke T."/>
            <person name="Ryan C.M."/>
            <person name="Banfield J.F."/>
        </authorList>
    </citation>
    <scope>NUCLEOTIDE SEQUENCE [LARGE SCALE GENOMIC DNA]</scope>
</reference>
<dbReference type="SUPFAM" id="SSF141000">
    <property type="entry name" value="Glu-tRNAGln amidotransferase C subunit"/>
    <property type="match status" value="1"/>
</dbReference>
<dbReference type="NCBIfam" id="TIGR00135">
    <property type="entry name" value="gatC"/>
    <property type="match status" value="1"/>
</dbReference>
<evidence type="ECO:0000313" key="2">
    <source>
        <dbReference type="Proteomes" id="UP000229554"/>
    </source>
</evidence>
<sequence>MTHERKQLSKKDIKYLAGLVKISLTEPEIAKLQLQLNDILTYIDKLNEIPTDTIQGTSHTVAFDTVLGKDDPEKSHCLQNLKGLHVTHGKNAYFSVSKMLSP</sequence>
<gene>
    <name evidence="1" type="primary">gatC</name>
    <name evidence="1" type="ORF">COU88_05160</name>
</gene>
<dbReference type="Proteomes" id="UP000229554">
    <property type="component" value="Unassembled WGS sequence"/>
</dbReference>
<dbReference type="Gene3D" id="1.10.20.60">
    <property type="entry name" value="Glu-tRNAGln amidotransferase C subunit, N-terminal domain"/>
    <property type="match status" value="1"/>
</dbReference>
<dbReference type="Pfam" id="PF02686">
    <property type="entry name" value="GatC"/>
    <property type="match status" value="1"/>
</dbReference>
<dbReference type="AlphaFoldDB" id="A0A2M8KR67"/>
<evidence type="ECO:0000313" key="1">
    <source>
        <dbReference type="EMBL" id="PJE62408.1"/>
    </source>
</evidence>
<dbReference type="GO" id="GO:0006450">
    <property type="term" value="P:regulation of translational fidelity"/>
    <property type="evidence" value="ECO:0007669"/>
    <property type="project" value="InterPro"/>
</dbReference>
<dbReference type="GO" id="GO:0016740">
    <property type="term" value="F:transferase activity"/>
    <property type="evidence" value="ECO:0007669"/>
    <property type="project" value="UniProtKB-KW"/>
</dbReference>
<dbReference type="InterPro" id="IPR036113">
    <property type="entry name" value="Asp/Glu-ADT_sf_sub_c"/>
</dbReference>
<keyword evidence="1" id="KW-0808">Transferase</keyword>
<dbReference type="InterPro" id="IPR003837">
    <property type="entry name" value="GatC"/>
</dbReference>
<organism evidence="1 2">
    <name type="scientific">Candidatus Roizmanbacteria bacterium CG10_big_fil_rev_8_21_14_0_10_39_6</name>
    <dbReference type="NCBI Taxonomy" id="1974853"/>
    <lineage>
        <taxon>Bacteria</taxon>
        <taxon>Candidatus Roizmaniibacteriota</taxon>
    </lineage>
</organism>
<name>A0A2M8KR67_9BACT</name>
<comment type="caution">
    <text evidence="1">The sequence shown here is derived from an EMBL/GenBank/DDBJ whole genome shotgun (WGS) entry which is preliminary data.</text>
</comment>
<accession>A0A2M8KR67</accession>
<dbReference type="EMBL" id="PFED01000210">
    <property type="protein sequence ID" value="PJE62408.1"/>
    <property type="molecule type" value="Genomic_DNA"/>
</dbReference>
<proteinExistence type="predicted"/>